<dbReference type="Gene3D" id="1.25.10.10">
    <property type="entry name" value="Leucine-rich Repeat Variant"/>
    <property type="match status" value="1"/>
</dbReference>
<dbReference type="SUPFAM" id="SSF48371">
    <property type="entry name" value="ARM repeat"/>
    <property type="match status" value="1"/>
</dbReference>
<dbReference type="EMBL" id="BAAAQR010000001">
    <property type="protein sequence ID" value="GAA2135649.1"/>
    <property type="molecule type" value="Genomic_DNA"/>
</dbReference>
<accession>A0ABN2Z2A2</accession>
<name>A0ABN2Z2A2_9ACTN</name>
<evidence type="ECO:0000313" key="1">
    <source>
        <dbReference type="EMBL" id="GAA2135649.1"/>
    </source>
</evidence>
<evidence type="ECO:0008006" key="3">
    <source>
        <dbReference type="Google" id="ProtNLM"/>
    </source>
</evidence>
<protein>
    <recommendedName>
        <fullName evidence="3">HEAT repeat domain-containing protein</fullName>
    </recommendedName>
</protein>
<comment type="caution">
    <text evidence="1">The sequence shown here is derived from an EMBL/GenBank/DDBJ whole genome shotgun (WGS) entry which is preliminary data.</text>
</comment>
<keyword evidence="2" id="KW-1185">Reference proteome</keyword>
<dbReference type="InterPro" id="IPR011989">
    <property type="entry name" value="ARM-like"/>
</dbReference>
<gene>
    <name evidence="1" type="ORF">GCM10009844_01150</name>
</gene>
<dbReference type="RefSeq" id="WP_344145975.1">
    <property type="nucleotide sequence ID" value="NZ_BAAAQR010000001.1"/>
</dbReference>
<dbReference type="Proteomes" id="UP001501771">
    <property type="component" value="Unassembled WGS sequence"/>
</dbReference>
<sequence length="193" mass="21182">MSRTDRDLPPPRDLDLPVGVLVGELSAVRGVDATIGLCLDLLAGADRRDHLAELPYLTGLRFEPGSPRLDPQRWLDHWVRTWGARGLLYVWSEDAAGPVVAGLADEHWRPAEMCLKVSTRRELGPAGPGACALLDHPLPRVRGQALRTLGAAGDTEHVAAVRRALDDAHPDVRRHAARALERMSARLDLETPW</sequence>
<dbReference type="Pfam" id="PF13646">
    <property type="entry name" value="HEAT_2"/>
    <property type="match status" value="1"/>
</dbReference>
<dbReference type="InterPro" id="IPR016024">
    <property type="entry name" value="ARM-type_fold"/>
</dbReference>
<organism evidence="1 2">
    <name type="scientific">Nocardioides koreensis</name>
    <dbReference type="NCBI Taxonomy" id="433651"/>
    <lineage>
        <taxon>Bacteria</taxon>
        <taxon>Bacillati</taxon>
        <taxon>Actinomycetota</taxon>
        <taxon>Actinomycetes</taxon>
        <taxon>Propionibacteriales</taxon>
        <taxon>Nocardioidaceae</taxon>
        <taxon>Nocardioides</taxon>
    </lineage>
</organism>
<proteinExistence type="predicted"/>
<evidence type="ECO:0000313" key="2">
    <source>
        <dbReference type="Proteomes" id="UP001501771"/>
    </source>
</evidence>
<reference evidence="1 2" key="1">
    <citation type="journal article" date="2019" name="Int. J. Syst. Evol. Microbiol.">
        <title>The Global Catalogue of Microorganisms (GCM) 10K type strain sequencing project: providing services to taxonomists for standard genome sequencing and annotation.</title>
        <authorList>
            <consortium name="The Broad Institute Genomics Platform"/>
            <consortium name="The Broad Institute Genome Sequencing Center for Infectious Disease"/>
            <person name="Wu L."/>
            <person name="Ma J."/>
        </authorList>
    </citation>
    <scope>NUCLEOTIDE SEQUENCE [LARGE SCALE GENOMIC DNA]</scope>
    <source>
        <strain evidence="1 2">JCM 16022</strain>
    </source>
</reference>